<keyword evidence="3" id="KW-0012">Acyltransferase</keyword>
<dbReference type="SMART" id="SM00825">
    <property type="entry name" value="PKS_KS"/>
    <property type="match status" value="1"/>
</dbReference>
<keyword evidence="6" id="KW-1185">Reference proteome</keyword>
<reference evidence="5 6" key="1">
    <citation type="submission" date="2021-06" db="EMBL/GenBank/DDBJ databases">
        <authorList>
            <person name="Pan X."/>
        </authorList>
    </citation>
    <scope>NUCLEOTIDE SEQUENCE [LARGE SCALE GENOMIC DNA]</scope>
    <source>
        <strain evidence="5 6">4503</strain>
    </source>
</reference>
<dbReference type="InterPro" id="IPR018201">
    <property type="entry name" value="Ketoacyl_synth_AS"/>
</dbReference>
<dbReference type="RefSeq" id="WP_216346170.1">
    <property type="nucleotide sequence ID" value="NZ_JAHLEM010000574.1"/>
</dbReference>
<dbReference type="InterPro" id="IPR050091">
    <property type="entry name" value="PKS_NRPS_Biosynth_Enz"/>
</dbReference>
<dbReference type="Proteomes" id="UP000720508">
    <property type="component" value="Unassembled WGS sequence"/>
</dbReference>
<keyword evidence="1" id="KW-0808">Transferase</keyword>
<evidence type="ECO:0000259" key="4">
    <source>
        <dbReference type="PROSITE" id="PS52004"/>
    </source>
</evidence>
<evidence type="ECO:0000313" key="5">
    <source>
        <dbReference type="EMBL" id="MBU3869402.1"/>
    </source>
</evidence>
<dbReference type="PROSITE" id="PS52004">
    <property type="entry name" value="KS3_2"/>
    <property type="match status" value="1"/>
</dbReference>
<dbReference type="PANTHER" id="PTHR43775:SF51">
    <property type="entry name" value="INACTIVE PHENOLPHTHIOCEROL SYNTHESIS POLYKETIDE SYNTHASE TYPE I PKS1-RELATED"/>
    <property type="match status" value="1"/>
</dbReference>
<feature type="domain" description="Ketosynthase family 3 (KS3)" evidence="4">
    <location>
        <begin position="1"/>
        <end position="331"/>
    </location>
</feature>
<accession>A0ABS6CR45</accession>
<dbReference type="PANTHER" id="PTHR43775">
    <property type="entry name" value="FATTY ACID SYNTHASE"/>
    <property type="match status" value="1"/>
</dbReference>
<comment type="caution">
    <text evidence="5">The sequence shown here is derived from an EMBL/GenBank/DDBJ whole genome shotgun (WGS) entry which is preliminary data.</text>
</comment>
<dbReference type="Pfam" id="PF00109">
    <property type="entry name" value="ketoacyl-synt"/>
    <property type="match status" value="1"/>
</dbReference>
<dbReference type="InterPro" id="IPR014030">
    <property type="entry name" value="Ketoacyl_synth_N"/>
</dbReference>
<name>A0ABS6CR45_9ACTN</name>
<dbReference type="InterPro" id="IPR020841">
    <property type="entry name" value="PKS_Beta-ketoAc_synthase_dom"/>
</dbReference>
<evidence type="ECO:0000256" key="1">
    <source>
        <dbReference type="ARBA" id="ARBA00022679"/>
    </source>
</evidence>
<dbReference type="CDD" id="cd00833">
    <property type="entry name" value="PKS"/>
    <property type="match status" value="1"/>
</dbReference>
<evidence type="ECO:0000256" key="2">
    <source>
        <dbReference type="ARBA" id="ARBA00023268"/>
    </source>
</evidence>
<sequence length="331" mass="34059">EPIAIVGMACRLPGGVGSPEELWELVTAGGEGIGDFPVDRGWDLENLFDSDPDHAGTSYARQGGFLYDAGEFDADFFGISPREALAMDPQQRLLLETSWEALERAGIDPASLRGQDIGVFAGMVNHDYASRLDTAPDGSEGYLMTGGAGSVLSGRVSYALGFEGPAVTVDTACSSSLVALHLAAQALRSGECSMALAGGVTVMAGPDAFIEFSRQRGLAPDGRSKSFAASADGTGWAEGAGVVLVERLSDAERLGHRVLAVVRGSAVNQDGASNGLTAPNGPSQQRVIRRALAVAGLVAADVDVVEAHGTGTPLGDPIEAQAVLATYGQGR</sequence>
<keyword evidence="2" id="KW-0511">Multifunctional enzyme</keyword>
<dbReference type="EMBL" id="JAHLEM010000574">
    <property type="protein sequence ID" value="MBU3869402.1"/>
    <property type="molecule type" value="Genomic_DNA"/>
</dbReference>
<dbReference type="Pfam" id="PF02801">
    <property type="entry name" value="Ketoacyl-synt_C"/>
    <property type="match status" value="1"/>
</dbReference>
<protein>
    <submittedName>
        <fullName evidence="5">Polyketide synthase</fullName>
    </submittedName>
</protein>
<proteinExistence type="predicted"/>
<feature type="non-terminal residue" evidence="5">
    <location>
        <position position="1"/>
    </location>
</feature>
<feature type="non-terminal residue" evidence="5">
    <location>
        <position position="331"/>
    </location>
</feature>
<evidence type="ECO:0000313" key="6">
    <source>
        <dbReference type="Proteomes" id="UP000720508"/>
    </source>
</evidence>
<evidence type="ECO:0000256" key="3">
    <source>
        <dbReference type="ARBA" id="ARBA00023315"/>
    </source>
</evidence>
<dbReference type="PROSITE" id="PS00606">
    <property type="entry name" value="KS3_1"/>
    <property type="match status" value="1"/>
</dbReference>
<dbReference type="InterPro" id="IPR014031">
    <property type="entry name" value="Ketoacyl_synth_C"/>
</dbReference>
<gene>
    <name evidence="5" type="ORF">KN815_36690</name>
</gene>
<organism evidence="5 6">
    <name type="scientific">Streptomyces niphimycinicus</name>
    <dbReference type="NCBI Taxonomy" id="2842201"/>
    <lineage>
        <taxon>Bacteria</taxon>
        <taxon>Bacillati</taxon>
        <taxon>Actinomycetota</taxon>
        <taxon>Actinomycetes</taxon>
        <taxon>Kitasatosporales</taxon>
        <taxon>Streptomycetaceae</taxon>
        <taxon>Streptomyces</taxon>
    </lineage>
</organism>